<evidence type="ECO:0000256" key="3">
    <source>
        <dbReference type="ARBA" id="ARBA00023277"/>
    </source>
</evidence>
<dbReference type="GO" id="GO:0006006">
    <property type="term" value="P:glucose metabolic process"/>
    <property type="evidence" value="ECO:0007669"/>
    <property type="project" value="TreeGrafter"/>
</dbReference>
<dbReference type="OrthoDB" id="274691at2759"/>
<feature type="compositionally biased region" description="Low complexity" evidence="4">
    <location>
        <begin position="237"/>
        <end position="248"/>
    </location>
</feature>
<sequence length="453" mass="49440">MPIHENPVVLSVPGQGLPAGTRIRSFVLRNETSCPGMACQVMTLGATLTHLWVPDSQAQQRDVVVGFDDLTAYRTLHDPYFGASVGRIANRIGNGELSLPGNPTTVYTLDKNNGPHSLHGGVAGLSHKNWEVVNDDHDNDDPGKKDQRKGTSITFRVVSEHLDQGFPGRLSVECTYTLVDRALEIVYRARLMEEEEEKEGKGTGSGSSIEETIVSLTNHAYFNLDGVRPPPSPPRPISSASSDSSGMPKATMTAISATCLDHWLQLENVEHYLETDATSLPTGVLVQLADQPTMDFRVAKRIGQDLRHVPLVEHCRGYDHFFVSKAYNNNNSNDSNGSENDNDDLTVLAKISSPDSHIRLAVSTTEPGFQLYTANWVHVPPALIDAHTTTTTAITTTTGKAAAGYGAHVGFCIEASRFPDAVHHPAWLPQVLLRRGGQQYRARTRFEFGIIDG</sequence>
<dbReference type="GO" id="GO:0033499">
    <property type="term" value="P:galactose catabolic process via UDP-galactose, Leloir pathway"/>
    <property type="evidence" value="ECO:0007669"/>
    <property type="project" value="TreeGrafter"/>
</dbReference>
<dbReference type="AlphaFoldDB" id="A0A9P6U2D2"/>
<evidence type="ECO:0000256" key="1">
    <source>
        <dbReference type="ARBA" id="ARBA00006206"/>
    </source>
</evidence>
<dbReference type="InterPro" id="IPR014718">
    <property type="entry name" value="GH-type_carb-bd"/>
</dbReference>
<protein>
    <recommendedName>
        <fullName evidence="7">Aldose 1-epimerase</fullName>
    </recommendedName>
</protein>
<dbReference type="PANTHER" id="PTHR10091">
    <property type="entry name" value="ALDOSE-1-EPIMERASE"/>
    <property type="match status" value="1"/>
</dbReference>
<feature type="region of interest" description="Disordered" evidence="4">
    <location>
        <begin position="224"/>
        <end position="249"/>
    </location>
</feature>
<dbReference type="PROSITE" id="PS00545">
    <property type="entry name" value="ALDOSE_1_EPIMERASE"/>
    <property type="match status" value="1"/>
</dbReference>
<dbReference type="InterPro" id="IPR047215">
    <property type="entry name" value="Galactose_mutarotase-like"/>
</dbReference>
<dbReference type="Gene3D" id="2.70.98.10">
    <property type="match status" value="1"/>
</dbReference>
<accession>A0A9P6U2D2</accession>
<dbReference type="Proteomes" id="UP000807716">
    <property type="component" value="Unassembled WGS sequence"/>
</dbReference>
<dbReference type="InterPro" id="IPR011013">
    <property type="entry name" value="Gal_mutarotase_sf_dom"/>
</dbReference>
<dbReference type="GO" id="GO:0004034">
    <property type="term" value="F:aldose 1-epimerase activity"/>
    <property type="evidence" value="ECO:0007669"/>
    <property type="project" value="TreeGrafter"/>
</dbReference>
<dbReference type="Pfam" id="PF01263">
    <property type="entry name" value="Aldose_epim"/>
    <property type="match status" value="2"/>
</dbReference>
<comment type="caution">
    <text evidence="5">The sequence shown here is derived from an EMBL/GenBank/DDBJ whole genome shotgun (WGS) entry which is preliminary data.</text>
</comment>
<dbReference type="EMBL" id="JAAAJB010000419">
    <property type="protein sequence ID" value="KAG0256229.1"/>
    <property type="molecule type" value="Genomic_DNA"/>
</dbReference>
<evidence type="ECO:0000313" key="6">
    <source>
        <dbReference type="Proteomes" id="UP000807716"/>
    </source>
</evidence>
<keyword evidence="3" id="KW-0119">Carbohydrate metabolism</keyword>
<evidence type="ECO:0008006" key="7">
    <source>
        <dbReference type="Google" id="ProtNLM"/>
    </source>
</evidence>
<reference evidence="5" key="1">
    <citation type="journal article" date="2020" name="Fungal Divers.">
        <title>Resolving the Mortierellaceae phylogeny through synthesis of multi-gene phylogenetics and phylogenomics.</title>
        <authorList>
            <person name="Vandepol N."/>
            <person name="Liber J."/>
            <person name="Desiro A."/>
            <person name="Na H."/>
            <person name="Kennedy M."/>
            <person name="Barry K."/>
            <person name="Grigoriev I.V."/>
            <person name="Miller A.N."/>
            <person name="O'Donnell K."/>
            <person name="Stajich J.E."/>
            <person name="Bonito G."/>
        </authorList>
    </citation>
    <scope>NUCLEOTIDE SEQUENCE</scope>
    <source>
        <strain evidence="5">BC1065</strain>
    </source>
</reference>
<dbReference type="InterPro" id="IPR008183">
    <property type="entry name" value="Aldose_1/G6P_1-epimerase"/>
</dbReference>
<evidence type="ECO:0000256" key="4">
    <source>
        <dbReference type="SAM" id="MobiDB-lite"/>
    </source>
</evidence>
<comment type="similarity">
    <text evidence="1">Belongs to the aldose epimerase family.</text>
</comment>
<keyword evidence="6" id="KW-1185">Reference proteome</keyword>
<dbReference type="InterPro" id="IPR018052">
    <property type="entry name" value="Ald1_epimerase_CS"/>
</dbReference>
<name>A0A9P6U2D2_9FUNG</name>
<evidence type="ECO:0000256" key="2">
    <source>
        <dbReference type="ARBA" id="ARBA00023235"/>
    </source>
</evidence>
<gene>
    <name evidence="5" type="ORF">DFQ27_005816</name>
</gene>
<keyword evidence="2" id="KW-0413">Isomerase</keyword>
<dbReference type="PANTHER" id="PTHR10091:SF0">
    <property type="entry name" value="GALACTOSE MUTAROTASE"/>
    <property type="match status" value="1"/>
</dbReference>
<proteinExistence type="inferred from homology"/>
<evidence type="ECO:0000313" key="5">
    <source>
        <dbReference type="EMBL" id="KAG0256229.1"/>
    </source>
</evidence>
<dbReference type="CDD" id="cd09019">
    <property type="entry name" value="galactose_mutarotase_like"/>
    <property type="match status" value="1"/>
</dbReference>
<organism evidence="5 6">
    <name type="scientific">Actinomortierella ambigua</name>
    <dbReference type="NCBI Taxonomy" id="1343610"/>
    <lineage>
        <taxon>Eukaryota</taxon>
        <taxon>Fungi</taxon>
        <taxon>Fungi incertae sedis</taxon>
        <taxon>Mucoromycota</taxon>
        <taxon>Mortierellomycotina</taxon>
        <taxon>Mortierellomycetes</taxon>
        <taxon>Mortierellales</taxon>
        <taxon>Mortierellaceae</taxon>
        <taxon>Actinomortierella</taxon>
    </lineage>
</organism>
<dbReference type="SUPFAM" id="SSF74650">
    <property type="entry name" value="Galactose mutarotase-like"/>
    <property type="match status" value="1"/>
</dbReference>
<dbReference type="GO" id="GO:0030246">
    <property type="term" value="F:carbohydrate binding"/>
    <property type="evidence" value="ECO:0007669"/>
    <property type="project" value="InterPro"/>
</dbReference>